<evidence type="ECO:0000259" key="3">
    <source>
        <dbReference type="PROSITE" id="PS50977"/>
    </source>
</evidence>
<dbReference type="InterPro" id="IPR009057">
    <property type="entry name" value="Homeodomain-like_sf"/>
</dbReference>
<comment type="caution">
    <text evidence="4">The sequence shown here is derived from an EMBL/GenBank/DDBJ whole genome shotgun (WGS) entry which is preliminary data.</text>
</comment>
<sequence length="220" mass="23741">MARPKVPLISRRKVLETALAIVDEEGLDALSIRRLGEALNVNGASLYHHFRNKDEILDGVTQLALESVEFPITDHPSWRIWLPLTAYRTRAALVAHPGLIPVMLRRASLGATPEAEALVARLQREGVPIEIIAPVTESLELLAVTSALQEVGARVLEDAPASSRLEAARGARGVSPGELFEVMVSSTISLVESAIALKESREALERVPAARAKGGRGKRS</sequence>
<dbReference type="InterPro" id="IPR023772">
    <property type="entry name" value="DNA-bd_HTH_TetR-type_CS"/>
</dbReference>
<proteinExistence type="predicted"/>
<organism evidence="4 5">
    <name type="scientific">Herbidospora galbida</name>
    <dbReference type="NCBI Taxonomy" id="2575442"/>
    <lineage>
        <taxon>Bacteria</taxon>
        <taxon>Bacillati</taxon>
        <taxon>Actinomycetota</taxon>
        <taxon>Actinomycetes</taxon>
        <taxon>Streptosporangiales</taxon>
        <taxon>Streptosporangiaceae</taxon>
        <taxon>Herbidospora</taxon>
    </lineage>
</organism>
<reference evidence="4 5" key="1">
    <citation type="submission" date="2019-04" db="EMBL/GenBank/DDBJ databases">
        <title>Herbidospora sp. NEAU-GS14.nov., a novel actinomycete isolated from soil.</title>
        <authorList>
            <person name="Han L."/>
        </authorList>
    </citation>
    <scope>NUCLEOTIDE SEQUENCE [LARGE SCALE GENOMIC DNA]</scope>
    <source>
        <strain evidence="4 5">NEAU-GS14</strain>
    </source>
</reference>
<keyword evidence="5" id="KW-1185">Reference proteome</keyword>
<keyword evidence="1 2" id="KW-0238">DNA-binding</keyword>
<dbReference type="SUPFAM" id="SSF48498">
    <property type="entry name" value="Tetracyclin repressor-like, C-terminal domain"/>
    <property type="match status" value="1"/>
</dbReference>
<dbReference type="Pfam" id="PF00440">
    <property type="entry name" value="TetR_N"/>
    <property type="match status" value="1"/>
</dbReference>
<dbReference type="OrthoDB" id="3291296at2"/>
<dbReference type="RefSeq" id="WP_137245468.1">
    <property type="nucleotide sequence ID" value="NZ_SZQA01000002.1"/>
</dbReference>
<protein>
    <submittedName>
        <fullName evidence="4">TetR/AcrR family transcriptional regulator</fullName>
    </submittedName>
</protein>
<dbReference type="InterPro" id="IPR001647">
    <property type="entry name" value="HTH_TetR"/>
</dbReference>
<dbReference type="InterPro" id="IPR036271">
    <property type="entry name" value="Tet_transcr_reg_TetR-rel_C_sf"/>
</dbReference>
<dbReference type="GO" id="GO:0003677">
    <property type="term" value="F:DNA binding"/>
    <property type="evidence" value="ECO:0007669"/>
    <property type="project" value="UniProtKB-UniRule"/>
</dbReference>
<evidence type="ECO:0000256" key="1">
    <source>
        <dbReference type="ARBA" id="ARBA00023125"/>
    </source>
</evidence>
<dbReference type="Proteomes" id="UP000308705">
    <property type="component" value="Unassembled WGS sequence"/>
</dbReference>
<gene>
    <name evidence="4" type="ORF">FDA94_02855</name>
</gene>
<dbReference type="PROSITE" id="PS50977">
    <property type="entry name" value="HTH_TETR_2"/>
    <property type="match status" value="1"/>
</dbReference>
<name>A0A4U3MRB6_9ACTN</name>
<dbReference type="Gene3D" id="1.10.357.10">
    <property type="entry name" value="Tetracycline Repressor, domain 2"/>
    <property type="match status" value="1"/>
</dbReference>
<accession>A0A4U3MRB6</accession>
<evidence type="ECO:0000313" key="4">
    <source>
        <dbReference type="EMBL" id="TKK90726.1"/>
    </source>
</evidence>
<dbReference type="PRINTS" id="PR00455">
    <property type="entry name" value="HTHTETR"/>
</dbReference>
<dbReference type="AlphaFoldDB" id="A0A4U3MRB6"/>
<evidence type="ECO:0000256" key="2">
    <source>
        <dbReference type="PROSITE-ProRule" id="PRU00335"/>
    </source>
</evidence>
<dbReference type="PROSITE" id="PS01081">
    <property type="entry name" value="HTH_TETR_1"/>
    <property type="match status" value="1"/>
</dbReference>
<evidence type="ECO:0000313" key="5">
    <source>
        <dbReference type="Proteomes" id="UP000308705"/>
    </source>
</evidence>
<dbReference type="EMBL" id="SZQA01000002">
    <property type="protein sequence ID" value="TKK90726.1"/>
    <property type="molecule type" value="Genomic_DNA"/>
</dbReference>
<feature type="DNA-binding region" description="H-T-H motif" evidence="2">
    <location>
        <begin position="31"/>
        <end position="50"/>
    </location>
</feature>
<feature type="domain" description="HTH tetR-type" evidence="3">
    <location>
        <begin position="8"/>
        <end position="68"/>
    </location>
</feature>
<dbReference type="SUPFAM" id="SSF46689">
    <property type="entry name" value="Homeodomain-like"/>
    <property type="match status" value="1"/>
</dbReference>